<accession>A0ABW0YV51</accession>
<name>A0ABW0YV51_9ACTN</name>
<dbReference type="Proteomes" id="UP001596083">
    <property type="component" value="Unassembled WGS sequence"/>
</dbReference>
<dbReference type="RefSeq" id="WP_390314625.1">
    <property type="nucleotide sequence ID" value="NZ_JBHSPB010000002.1"/>
</dbReference>
<sequence length="228" mass="23812">MVKPWVLGSDPLPGTWTPGGPPQVWLLRIASGEPEAGEVLVLDEAERARAAGFVRDLHRTRYVAAHLGLRRLLGAYLGVPAADVLLTREPCPLCGGPHGRPAVTGAPLHFNLSHAGDLALFGFADVAVGVDVEELPGADVVADVARTLHPHETAELAALPEAERVLGFARCWTRKEAYLKGTGTGLAQSPALTYVGTGAELAGVPAGWALRDVPVDDGYVAAVATRSA</sequence>
<evidence type="ECO:0000313" key="5">
    <source>
        <dbReference type="Proteomes" id="UP001596083"/>
    </source>
</evidence>
<organism evidence="4 5">
    <name type="scientific">Streptomyces gamaensis</name>
    <dbReference type="NCBI Taxonomy" id="1763542"/>
    <lineage>
        <taxon>Bacteria</taxon>
        <taxon>Bacillati</taxon>
        <taxon>Actinomycetota</taxon>
        <taxon>Actinomycetes</taxon>
        <taxon>Kitasatosporales</taxon>
        <taxon>Streptomycetaceae</taxon>
        <taxon>Streptomyces</taxon>
    </lineage>
</organism>
<dbReference type="PANTHER" id="PTHR12215:SF10">
    <property type="entry name" value="L-AMINOADIPATE-SEMIALDEHYDE DEHYDROGENASE-PHOSPHOPANTETHEINYL TRANSFERASE"/>
    <property type="match status" value="1"/>
</dbReference>
<dbReference type="Gene3D" id="3.90.470.20">
    <property type="entry name" value="4'-phosphopantetheinyl transferase domain"/>
    <property type="match status" value="2"/>
</dbReference>
<comment type="similarity">
    <text evidence="1">Belongs to the P-Pant transferase superfamily. Gsp/Sfp/HetI/AcpT family.</text>
</comment>
<dbReference type="GO" id="GO:0016740">
    <property type="term" value="F:transferase activity"/>
    <property type="evidence" value="ECO:0007669"/>
    <property type="project" value="UniProtKB-KW"/>
</dbReference>
<gene>
    <name evidence="4" type="ORF">ACFP1Z_03690</name>
</gene>
<dbReference type="Pfam" id="PF01648">
    <property type="entry name" value="ACPS"/>
    <property type="match status" value="1"/>
</dbReference>
<evidence type="ECO:0000256" key="1">
    <source>
        <dbReference type="ARBA" id="ARBA00010990"/>
    </source>
</evidence>
<proteinExistence type="inferred from homology"/>
<evidence type="ECO:0000256" key="2">
    <source>
        <dbReference type="ARBA" id="ARBA00022679"/>
    </source>
</evidence>
<protein>
    <submittedName>
        <fullName evidence="4">4'-phosphopantetheinyl transferase family protein</fullName>
    </submittedName>
</protein>
<evidence type="ECO:0000259" key="3">
    <source>
        <dbReference type="Pfam" id="PF01648"/>
    </source>
</evidence>
<keyword evidence="5" id="KW-1185">Reference proteome</keyword>
<feature type="domain" description="4'-phosphopantetheinyl transferase" evidence="3">
    <location>
        <begin position="127"/>
        <end position="189"/>
    </location>
</feature>
<dbReference type="InterPro" id="IPR008278">
    <property type="entry name" value="4-PPantetheinyl_Trfase_dom"/>
</dbReference>
<dbReference type="SUPFAM" id="SSF56214">
    <property type="entry name" value="4'-phosphopantetheinyl transferase"/>
    <property type="match status" value="2"/>
</dbReference>
<dbReference type="EMBL" id="JBHSPB010000002">
    <property type="protein sequence ID" value="MFC5719288.1"/>
    <property type="molecule type" value="Genomic_DNA"/>
</dbReference>
<dbReference type="PANTHER" id="PTHR12215">
    <property type="entry name" value="PHOSPHOPANTETHEINE TRANSFERASE"/>
    <property type="match status" value="1"/>
</dbReference>
<dbReference type="InterPro" id="IPR037143">
    <property type="entry name" value="4-PPantetheinyl_Trfase_dom_sf"/>
</dbReference>
<dbReference type="InterPro" id="IPR050559">
    <property type="entry name" value="P-Pant_transferase_sf"/>
</dbReference>
<comment type="caution">
    <text evidence="4">The sequence shown here is derived from an EMBL/GenBank/DDBJ whole genome shotgun (WGS) entry which is preliminary data.</text>
</comment>
<reference evidence="5" key="1">
    <citation type="journal article" date="2019" name="Int. J. Syst. Evol. Microbiol.">
        <title>The Global Catalogue of Microorganisms (GCM) 10K type strain sequencing project: providing services to taxonomists for standard genome sequencing and annotation.</title>
        <authorList>
            <consortium name="The Broad Institute Genomics Platform"/>
            <consortium name="The Broad Institute Genome Sequencing Center for Infectious Disease"/>
            <person name="Wu L."/>
            <person name="Ma J."/>
        </authorList>
    </citation>
    <scope>NUCLEOTIDE SEQUENCE [LARGE SCALE GENOMIC DNA]</scope>
    <source>
        <strain evidence="5">CGMCC 4.7304</strain>
    </source>
</reference>
<evidence type="ECO:0000313" key="4">
    <source>
        <dbReference type="EMBL" id="MFC5719288.1"/>
    </source>
</evidence>
<keyword evidence="2 4" id="KW-0808">Transferase</keyword>